<evidence type="ECO:0000313" key="1">
    <source>
        <dbReference type="EMBL" id="EYB91799.1"/>
    </source>
</evidence>
<dbReference type="AlphaFoldDB" id="A0A016SN87"/>
<comment type="caution">
    <text evidence="1">The sequence shown here is derived from an EMBL/GenBank/DDBJ whole genome shotgun (WGS) entry which is preliminary data.</text>
</comment>
<sequence length="180" mass="19712">MNAVPPKRFTAIGTNEVDDDMAAALSLGPSFAVSPKVDSSTVDRALCGLHQCAHRLRWRLQTGPTVLDRQSTVISSMPSPARGIKLPKPSSEVDSRIASVEIAIQRIYLSETTQAYRTNLTPSEQRGITKLLRSKDRLRYTVGDKCGSFVVMPQSMDKNITNRALSDSSTYCETTMAAFS</sequence>
<dbReference type="OrthoDB" id="5861985at2759"/>
<accession>A0A016SN87</accession>
<evidence type="ECO:0000313" key="2">
    <source>
        <dbReference type="Proteomes" id="UP000024635"/>
    </source>
</evidence>
<organism evidence="1 2">
    <name type="scientific">Ancylostoma ceylanicum</name>
    <dbReference type="NCBI Taxonomy" id="53326"/>
    <lineage>
        <taxon>Eukaryota</taxon>
        <taxon>Metazoa</taxon>
        <taxon>Ecdysozoa</taxon>
        <taxon>Nematoda</taxon>
        <taxon>Chromadorea</taxon>
        <taxon>Rhabditida</taxon>
        <taxon>Rhabditina</taxon>
        <taxon>Rhabditomorpha</taxon>
        <taxon>Strongyloidea</taxon>
        <taxon>Ancylostomatidae</taxon>
        <taxon>Ancylostomatinae</taxon>
        <taxon>Ancylostoma</taxon>
    </lineage>
</organism>
<protein>
    <submittedName>
        <fullName evidence="1">Uncharacterized protein</fullName>
    </submittedName>
</protein>
<name>A0A016SN87_9BILA</name>
<proteinExistence type="predicted"/>
<dbReference type="EMBL" id="JARK01001538">
    <property type="protein sequence ID" value="EYB91799.1"/>
    <property type="molecule type" value="Genomic_DNA"/>
</dbReference>
<dbReference type="Proteomes" id="UP000024635">
    <property type="component" value="Unassembled WGS sequence"/>
</dbReference>
<keyword evidence="2" id="KW-1185">Reference proteome</keyword>
<reference evidence="2" key="1">
    <citation type="journal article" date="2015" name="Nat. Genet.">
        <title>The genome and transcriptome of the zoonotic hookworm Ancylostoma ceylanicum identify infection-specific gene families.</title>
        <authorList>
            <person name="Schwarz E.M."/>
            <person name="Hu Y."/>
            <person name="Antoshechkin I."/>
            <person name="Miller M.M."/>
            <person name="Sternberg P.W."/>
            <person name="Aroian R.V."/>
        </authorList>
    </citation>
    <scope>NUCLEOTIDE SEQUENCE</scope>
    <source>
        <strain evidence="2">HY135</strain>
    </source>
</reference>
<gene>
    <name evidence="1" type="primary">Acey_s0202.g1797</name>
    <name evidence="1" type="ORF">Y032_0202g1797</name>
</gene>